<feature type="transmembrane region" description="Helical" evidence="1">
    <location>
        <begin position="410"/>
        <end position="429"/>
    </location>
</feature>
<dbReference type="Pfam" id="PF11902">
    <property type="entry name" value="DUF3422"/>
    <property type="match status" value="1"/>
</dbReference>
<dbReference type="Proteomes" id="UP000236286">
    <property type="component" value="Unassembled WGS sequence"/>
</dbReference>
<dbReference type="EMBL" id="PDZR01000010">
    <property type="protein sequence ID" value="PNG26024.1"/>
    <property type="molecule type" value="Genomic_DNA"/>
</dbReference>
<evidence type="ECO:0000256" key="1">
    <source>
        <dbReference type="SAM" id="Phobius"/>
    </source>
</evidence>
<dbReference type="OrthoDB" id="9767470at2"/>
<keyword evidence="1" id="KW-0472">Membrane</keyword>
<proteinExistence type="predicted"/>
<name>A0A2J7TGX2_METSI</name>
<keyword evidence="1" id="KW-0812">Transmembrane</keyword>
<sequence>MICVIDETTSSDIGFREHALRSRVLAEVHARPFESMAGAKRILHFAFMTDYEEAERAQAALAQFCLDRAAPPPLAGARRHRVELAPTVLRWERHGEFLTYTWEFSQENGGDPERTAFRPGAGELAKIMRMLPQPGPLIVAVDLDVLPEARLGDGWMRLFGQAELAAAEVSHGAAIVATDFRADVYGFVRILVLDRNLTELEAGALAQRLLELETYRTLALLGLPRAQDLSPSISRIEAELPRLIAQMSDSEGLEASRQLLGRLNALAAELETGAAQSLYRFGATKAYHEVVELRLKAIGEHAIGDIPTLAAFLSRRLTPAIRTVGAIEARQDTLSQKLARAAQLLRTRVEVELESQNQNLLRTMNERVRMQLRLQQTVEGLSVAAITYYISSIVHLMLEGAHQQEHELNPALATAIAVPFIAGFVWWNVRRLRERHPVD</sequence>
<dbReference type="InterPro" id="IPR021830">
    <property type="entry name" value="DUF3422"/>
</dbReference>
<feature type="transmembrane region" description="Helical" evidence="1">
    <location>
        <begin position="377"/>
        <end position="398"/>
    </location>
</feature>
<protein>
    <submittedName>
        <fullName evidence="2">Egg lysin</fullName>
    </submittedName>
</protein>
<gene>
    <name evidence="2" type="ORF">CR492_10545</name>
</gene>
<evidence type="ECO:0000313" key="2">
    <source>
        <dbReference type="EMBL" id="PNG26024.1"/>
    </source>
</evidence>
<evidence type="ECO:0000313" key="3">
    <source>
        <dbReference type="Proteomes" id="UP000236286"/>
    </source>
</evidence>
<dbReference type="AlphaFoldDB" id="A0A2J7TGX2"/>
<accession>A0A2J7TGX2</accession>
<keyword evidence="1" id="KW-1133">Transmembrane helix</keyword>
<comment type="caution">
    <text evidence="2">The sequence shown here is derived from an EMBL/GenBank/DDBJ whole genome shotgun (WGS) entry which is preliminary data.</text>
</comment>
<organism evidence="2 3">
    <name type="scientific">Methylocella silvestris</name>
    <dbReference type="NCBI Taxonomy" id="199596"/>
    <lineage>
        <taxon>Bacteria</taxon>
        <taxon>Pseudomonadati</taxon>
        <taxon>Pseudomonadota</taxon>
        <taxon>Alphaproteobacteria</taxon>
        <taxon>Hyphomicrobiales</taxon>
        <taxon>Beijerinckiaceae</taxon>
        <taxon>Methylocella</taxon>
    </lineage>
</organism>
<reference evidence="2 3" key="1">
    <citation type="submission" date="2017-10" db="EMBL/GenBank/DDBJ databases">
        <title>Genome announcement of Methylocella silvestris TVC from permafrost.</title>
        <authorList>
            <person name="Wang J."/>
            <person name="Geng K."/>
            <person name="Ul-Haque F."/>
            <person name="Crombie A.T."/>
            <person name="Street L.E."/>
            <person name="Wookey P.A."/>
            <person name="Murrell J.C."/>
            <person name="Pratscher J."/>
        </authorList>
    </citation>
    <scope>NUCLEOTIDE SEQUENCE [LARGE SCALE GENOMIC DNA]</scope>
    <source>
        <strain evidence="2 3">TVC</strain>
    </source>
</reference>